<evidence type="ECO:0000256" key="1">
    <source>
        <dbReference type="SAM" id="MobiDB-lite"/>
    </source>
</evidence>
<feature type="region of interest" description="Disordered" evidence="1">
    <location>
        <begin position="1"/>
        <end position="26"/>
    </location>
</feature>
<sequence>MIRSPWPQSRNRSVPTYHDKGLGNRHLRKSKYKRVDQCLESAQNAFLPPQKAKGGSRLLAQAARGWLASLAEGGCVRSYAMKDARVSWTH</sequence>
<gene>
    <name evidence="2" type="ORF">CJ030_MR3G026644</name>
</gene>
<evidence type="ECO:0000313" key="3">
    <source>
        <dbReference type="Proteomes" id="UP000516437"/>
    </source>
</evidence>
<organism evidence="2 3">
    <name type="scientific">Morella rubra</name>
    <name type="common">Chinese bayberry</name>
    <dbReference type="NCBI Taxonomy" id="262757"/>
    <lineage>
        <taxon>Eukaryota</taxon>
        <taxon>Viridiplantae</taxon>
        <taxon>Streptophyta</taxon>
        <taxon>Embryophyta</taxon>
        <taxon>Tracheophyta</taxon>
        <taxon>Spermatophyta</taxon>
        <taxon>Magnoliopsida</taxon>
        <taxon>eudicotyledons</taxon>
        <taxon>Gunneridae</taxon>
        <taxon>Pentapetalae</taxon>
        <taxon>rosids</taxon>
        <taxon>fabids</taxon>
        <taxon>Fagales</taxon>
        <taxon>Myricaceae</taxon>
        <taxon>Morella</taxon>
    </lineage>
</organism>
<reference evidence="2 3" key="1">
    <citation type="journal article" date="2019" name="Plant Biotechnol. J.">
        <title>The red bayberry genome and genetic basis of sex determination.</title>
        <authorList>
            <person name="Jia H.M."/>
            <person name="Jia H.J."/>
            <person name="Cai Q.L."/>
            <person name="Wang Y."/>
            <person name="Zhao H.B."/>
            <person name="Yang W.F."/>
            <person name="Wang G.Y."/>
            <person name="Li Y.H."/>
            <person name="Zhan D.L."/>
            <person name="Shen Y.T."/>
            <person name="Niu Q.F."/>
            <person name="Chang L."/>
            <person name="Qiu J."/>
            <person name="Zhao L."/>
            <person name="Xie H.B."/>
            <person name="Fu W.Y."/>
            <person name="Jin J."/>
            <person name="Li X.W."/>
            <person name="Jiao Y."/>
            <person name="Zhou C.C."/>
            <person name="Tu T."/>
            <person name="Chai C.Y."/>
            <person name="Gao J.L."/>
            <person name="Fan L.J."/>
            <person name="van de Weg E."/>
            <person name="Wang J.Y."/>
            <person name="Gao Z.S."/>
        </authorList>
    </citation>
    <scope>NUCLEOTIDE SEQUENCE [LARGE SCALE GENOMIC DNA]</scope>
    <source>
        <tissue evidence="2">Leaves</tissue>
    </source>
</reference>
<name>A0A6A1W0I8_9ROSI</name>
<evidence type="ECO:0000313" key="2">
    <source>
        <dbReference type="EMBL" id="KAB1218764.1"/>
    </source>
</evidence>
<dbReference type="Proteomes" id="UP000516437">
    <property type="component" value="Chromosome 3"/>
</dbReference>
<dbReference type="EMBL" id="RXIC02000021">
    <property type="protein sequence ID" value="KAB1218764.1"/>
    <property type="molecule type" value="Genomic_DNA"/>
</dbReference>
<feature type="compositionally biased region" description="Polar residues" evidence="1">
    <location>
        <begin position="1"/>
        <end position="14"/>
    </location>
</feature>
<comment type="caution">
    <text evidence="2">The sequence shown here is derived from an EMBL/GenBank/DDBJ whole genome shotgun (WGS) entry which is preliminary data.</text>
</comment>
<accession>A0A6A1W0I8</accession>
<proteinExistence type="predicted"/>
<dbReference type="AlphaFoldDB" id="A0A6A1W0I8"/>
<keyword evidence="3" id="KW-1185">Reference proteome</keyword>
<protein>
    <submittedName>
        <fullName evidence="2">Uncharacterized protein</fullName>
    </submittedName>
</protein>